<evidence type="ECO:0000256" key="6">
    <source>
        <dbReference type="ARBA" id="ARBA00022837"/>
    </source>
</evidence>
<evidence type="ECO:0000256" key="8">
    <source>
        <dbReference type="PROSITE-ProRule" id="PRU01240"/>
    </source>
</evidence>
<evidence type="ECO:0000256" key="7">
    <source>
        <dbReference type="PIRSR" id="PIRSR615500-1"/>
    </source>
</evidence>
<keyword evidence="4 8" id="KW-0378">Hydrolase</keyword>
<dbReference type="STRING" id="1195763.ABT56_20540"/>
<proteinExistence type="inferred from homology"/>
<dbReference type="PANTHER" id="PTHR42884">
    <property type="entry name" value="PROPROTEIN CONVERTASE SUBTILISIN/KEXIN-RELATED"/>
    <property type="match status" value="1"/>
</dbReference>
<dbReference type="Gene3D" id="2.60.120.260">
    <property type="entry name" value="Galactose-binding domain-like"/>
    <property type="match status" value="1"/>
</dbReference>
<dbReference type="CDD" id="cd04059">
    <property type="entry name" value="Peptidases_S8_Protein_convertases_Kexins_Furin-like"/>
    <property type="match status" value="1"/>
</dbReference>
<evidence type="ECO:0000256" key="4">
    <source>
        <dbReference type="ARBA" id="ARBA00022801"/>
    </source>
</evidence>
<keyword evidence="3" id="KW-0732">Signal</keyword>
<feature type="domain" description="P/Homo B" evidence="10">
    <location>
        <begin position="446"/>
        <end position="602"/>
    </location>
</feature>
<dbReference type="PANTHER" id="PTHR42884:SF14">
    <property type="entry name" value="NEUROENDOCRINE CONVERTASE 1"/>
    <property type="match status" value="1"/>
</dbReference>
<dbReference type="InterPro" id="IPR015500">
    <property type="entry name" value="Peptidase_S8_subtilisin-rel"/>
</dbReference>
<feature type="region of interest" description="Disordered" evidence="9">
    <location>
        <begin position="87"/>
        <end position="110"/>
    </location>
</feature>
<dbReference type="PROSITE" id="PS00138">
    <property type="entry name" value="SUBTILASE_SER"/>
    <property type="match status" value="1"/>
</dbReference>
<dbReference type="Pfam" id="PF01483">
    <property type="entry name" value="P_proprotein"/>
    <property type="match status" value="1"/>
</dbReference>
<feature type="active site" description="Charge relay system" evidence="7 8">
    <location>
        <position position="110"/>
    </location>
</feature>
<dbReference type="Proteomes" id="UP000036097">
    <property type="component" value="Unassembled WGS sequence"/>
</dbReference>
<sequence length="602" mass="64785">MMKPEPVHVPGIDLSWVPDLPPGDPLFVHQWHMRNTGQTAFSKSAGTPGQDMNLWLTHLLGIHGVGVNVAIIDDGLEIAHPDLAGNIRPGSRDLVNGDDDPTPDNPTDTHGTSVAGLAAAVGWNGIGGRGVAPRAGLKGYNWLKSQSVEGWLMAHGTTERTRDVRVFNQSYGYGVIYPLAYDLANDAKLALEEQVYEQVTRESHQGRGSVFVKSAGNNYEYFRAWLGTAFGAAYVLPGDFFDANREGPANNGLPMQDSNLTPTNASYWNLTVSSLDAHGKRASYSSVGANVFVSAPGGEYGVDSPAMVTTDLTGCEAGMNTATHTGNTLHGGTALDPNCDFRGTMNGTSSSAPNTSGAIALIMSANPALNWRDIRHILASTATKTDPANTGVPLAFTQSSGDLATYDAIPGWQTNAAGYDFHNFYGFGRVNIDSAVMMAMHYNDPLPPLTITDWMTTRADRTIPDADISGTSSAVQLDHDFVVESVQVKVNIDHQRINDLAMELVSPSGTRSVLLSPRTGLVSQSLEPAVTGFSQQLLLTHHFYGESSEGQWKLVVRDTNQEAASWFAYFDPQNVFPVGLPNNTQDGILKSWDIRFFGHGED</sequence>
<dbReference type="PRINTS" id="PR00723">
    <property type="entry name" value="SUBTILISIN"/>
</dbReference>
<dbReference type="GO" id="GO:0012505">
    <property type="term" value="C:endomembrane system"/>
    <property type="evidence" value="ECO:0007669"/>
    <property type="project" value="UniProtKB-ARBA"/>
</dbReference>
<dbReference type="InterPro" id="IPR023827">
    <property type="entry name" value="Peptidase_S8_Asp-AS"/>
</dbReference>
<evidence type="ECO:0000256" key="3">
    <source>
        <dbReference type="ARBA" id="ARBA00022729"/>
    </source>
</evidence>
<dbReference type="InterPro" id="IPR036852">
    <property type="entry name" value="Peptidase_S8/S53_dom_sf"/>
</dbReference>
<dbReference type="PROSITE" id="PS00137">
    <property type="entry name" value="SUBTILASE_HIS"/>
    <property type="match status" value="1"/>
</dbReference>
<dbReference type="GO" id="GO:0016020">
    <property type="term" value="C:membrane"/>
    <property type="evidence" value="ECO:0007669"/>
    <property type="project" value="TreeGrafter"/>
</dbReference>
<dbReference type="InterPro" id="IPR022398">
    <property type="entry name" value="Peptidase_S8_His-AS"/>
</dbReference>
<organism evidence="11 12">
    <name type="scientific">Photobacterium aquae</name>
    <dbReference type="NCBI Taxonomy" id="1195763"/>
    <lineage>
        <taxon>Bacteria</taxon>
        <taxon>Pseudomonadati</taxon>
        <taxon>Pseudomonadota</taxon>
        <taxon>Gammaproteobacteria</taxon>
        <taxon>Vibrionales</taxon>
        <taxon>Vibrionaceae</taxon>
        <taxon>Photobacterium</taxon>
    </lineage>
</organism>
<dbReference type="InterPro" id="IPR000209">
    <property type="entry name" value="Peptidase_S8/S53_dom"/>
</dbReference>
<dbReference type="GO" id="GO:0004252">
    <property type="term" value="F:serine-type endopeptidase activity"/>
    <property type="evidence" value="ECO:0007669"/>
    <property type="project" value="UniProtKB-UniRule"/>
</dbReference>
<reference evidence="11 12" key="1">
    <citation type="submission" date="2015-05" db="EMBL/GenBank/DDBJ databases">
        <title>Photobacterium galathea sp. nov.</title>
        <authorList>
            <person name="Machado H."/>
            <person name="Gram L."/>
        </authorList>
    </citation>
    <scope>NUCLEOTIDE SEQUENCE [LARGE SCALE GENOMIC DNA]</scope>
    <source>
        <strain evidence="11 12">CGMCC 1.12159</strain>
    </source>
</reference>
<evidence type="ECO:0000256" key="5">
    <source>
        <dbReference type="ARBA" id="ARBA00022825"/>
    </source>
</evidence>
<evidence type="ECO:0000313" key="12">
    <source>
        <dbReference type="Proteomes" id="UP000036097"/>
    </source>
</evidence>
<dbReference type="GO" id="GO:0016485">
    <property type="term" value="P:protein processing"/>
    <property type="evidence" value="ECO:0007669"/>
    <property type="project" value="TreeGrafter"/>
</dbReference>
<feature type="active site" description="Charge relay system" evidence="7 8">
    <location>
        <position position="73"/>
    </location>
</feature>
<dbReference type="SUPFAM" id="SSF49785">
    <property type="entry name" value="Galactose-binding domain-like"/>
    <property type="match status" value="1"/>
</dbReference>
<dbReference type="InterPro" id="IPR023828">
    <property type="entry name" value="Peptidase_S8_Ser-AS"/>
</dbReference>
<accession>A0A0J1GUY5</accession>
<dbReference type="GO" id="GO:0005737">
    <property type="term" value="C:cytoplasm"/>
    <property type="evidence" value="ECO:0007669"/>
    <property type="project" value="UniProtKB-ARBA"/>
</dbReference>
<dbReference type="EMBL" id="LDOT01000038">
    <property type="protein sequence ID" value="KLV03219.1"/>
    <property type="molecule type" value="Genomic_DNA"/>
</dbReference>
<evidence type="ECO:0000256" key="1">
    <source>
        <dbReference type="ARBA" id="ARBA00005325"/>
    </source>
</evidence>
<dbReference type="Pfam" id="PF00082">
    <property type="entry name" value="Peptidase_S8"/>
    <property type="match status" value="1"/>
</dbReference>
<dbReference type="InterPro" id="IPR034182">
    <property type="entry name" value="Kexin/furin"/>
</dbReference>
<keyword evidence="2 8" id="KW-0645">Protease</keyword>
<evidence type="ECO:0000256" key="9">
    <source>
        <dbReference type="SAM" id="MobiDB-lite"/>
    </source>
</evidence>
<comment type="caution">
    <text evidence="11">The sequence shown here is derived from an EMBL/GenBank/DDBJ whole genome shotgun (WGS) entry which is preliminary data.</text>
</comment>
<keyword evidence="6" id="KW-0106">Calcium</keyword>
<keyword evidence="5 8" id="KW-0720">Serine protease</keyword>
<name>A0A0J1GUY5_9GAMM</name>
<dbReference type="InterPro" id="IPR002884">
    <property type="entry name" value="P_dom"/>
</dbReference>
<protein>
    <recommendedName>
        <fullName evidence="10">P/Homo B domain-containing protein</fullName>
    </recommendedName>
</protein>
<dbReference type="Gene3D" id="3.40.50.200">
    <property type="entry name" value="Peptidase S8/S53 domain"/>
    <property type="match status" value="1"/>
</dbReference>
<dbReference type="PROSITE" id="PS00136">
    <property type="entry name" value="SUBTILASE_ASP"/>
    <property type="match status" value="1"/>
</dbReference>
<comment type="similarity">
    <text evidence="1">Belongs to the peptidase S8 family. Furin subfamily.</text>
</comment>
<evidence type="ECO:0000256" key="2">
    <source>
        <dbReference type="ARBA" id="ARBA00022670"/>
    </source>
</evidence>
<gene>
    <name evidence="11" type="ORF">ABT56_20540</name>
</gene>
<keyword evidence="12" id="KW-1185">Reference proteome</keyword>
<dbReference type="AlphaFoldDB" id="A0A0J1GUY5"/>
<evidence type="ECO:0000313" key="11">
    <source>
        <dbReference type="EMBL" id="KLV03219.1"/>
    </source>
</evidence>
<feature type="active site" description="Charge relay system" evidence="7 8">
    <location>
        <position position="349"/>
    </location>
</feature>
<dbReference type="PATRIC" id="fig|1195763.3.peg.4407"/>
<dbReference type="InterPro" id="IPR008979">
    <property type="entry name" value="Galactose-bd-like_sf"/>
</dbReference>
<dbReference type="PROSITE" id="PS51892">
    <property type="entry name" value="SUBTILASE"/>
    <property type="match status" value="1"/>
</dbReference>
<dbReference type="SUPFAM" id="SSF52743">
    <property type="entry name" value="Subtilisin-like"/>
    <property type="match status" value="1"/>
</dbReference>
<dbReference type="PROSITE" id="PS51829">
    <property type="entry name" value="P_HOMO_B"/>
    <property type="match status" value="1"/>
</dbReference>
<evidence type="ECO:0000259" key="10">
    <source>
        <dbReference type="PROSITE" id="PS51829"/>
    </source>
</evidence>